<feature type="region of interest" description="Disordered" evidence="5">
    <location>
        <begin position="1181"/>
        <end position="1207"/>
    </location>
</feature>
<dbReference type="InterPro" id="IPR036390">
    <property type="entry name" value="WH_DNA-bd_sf"/>
</dbReference>
<evidence type="ECO:0000256" key="1">
    <source>
        <dbReference type="ARBA" id="ARBA00022741"/>
    </source>
</evidence>
<dbReference type="InterPro" id="IPR027417">
    <property type="entry name" value="P-loop_NTPase"/>
</dbReference>
<dbReference type="InterPro" id="IPR011545">
    <property type="entry name" value="DEAD/DEAH_box_helicase_dom"/>
</dbReference>
<proteinExistence type="predicted"/>
<sequence>MTGSIFHSYTSEDAAASGLYTQLRDMIAEAKTRLWITVPWWDTSESARTLLDCALATKRRGVEVRVISRPDRSNDAALGRLRDAGVDVVTIKNIHDKYVLADDAVLIQSSNFTRKELDVNQNSGRLHGDAETVEAYELLFDKLVADRDALSVGQEVWTPASSLIPVELTRFLDRYKTLNPLQSMAVPAVLSATGHIMVVAPTSAGKTLVGEVAALRSIVQEGQPAVWLMPARALAAEVAQTAARWESLGIRTLQLTGEVNLSSEKAQKAQLWVATTEKFESMYRRSTLRDFLKRVGCLIIDEVHLVGDPSRGAVLESVIARLRLAEARTRIVALSATVANADELAKWFNATLITSTWRPTVLTTQIVAYDPGSGGTDWLKDEAGKNNAINALLSDLAATGPEDHPEVSETIGRDGGTLGSVLVFCGSKNAVRQTAAMLAGVETEQRDDHALVTQAMASGVGIHFRDAPRASEALRAFNDRKIGALVATSGLSTGVNTPARIVIIRDLKLGVSDLEVSQAQQMLGRAGRAGKEPEGFGYLLVPRDRETEWRAKLTEGYRVKSQLVGQIDDVLLAEILLGSITSREDAQIWFKGTFAYAQSSNLHDVGAVIDELVKHRLVADQNGTLTITDLGKLTARLMIGVSAACGILDGLGALGFPTQALEAENQVLALIVNSVPAIQDLPINARIYEDWVSQTLNGCGHGLGVHIGHNDDNFKSRFAAAVAVAALREPGRLSVPRTSKMSRGELVRTVDVLPRYLAWLNALGELGESPWAPAVAGDLGRRLEWWNLEPRPTRGSGRLLWLLEQLLDPEHRERRMGELWARARAASYDNPNGINIAPHNVDVTGDAFDELIANRAHLVLSPPDGTAVDIDASPYAARIMVVANSGSGPAQSELKALGARIDLPVPYGTTRNELAADIVLYARNDFAYANLITDLPDGVTANGEAVKKARVLIKKLNPAMAVAPHSGRIRRILMRERSRTLDELRPQITPEPELREIAELLAGKALDTQSRVLNLQSCLNQLLQVRASAGALRSPAAVLKAGNATPYESECVFLALATSLGIDVGMAISNNEKLIALIDIGGQWHTATPVGVNDHIKQPLSPATLPTTIKPIVAPRPPGPVSPLMPWLSEFAPGSGEPAPARRPAKAPVGAEFGAVTIEWDGEVVPDGALAVEPLLMAESTNPAESKSIGSQDVPWRRPTRKVPRVW</sequence>
<dbReference type="InterPro" id="IPR001650">
    <property type="entry name" value="Helicase_C-like"/>
</dbReference>
<keyword evidence="1" id="KW-0547">Nucleotide-binding</keyword>
<keyword evidence="2" id="KW-0378">Hydrolase</keyword>
<reference evidence="6" key="1">
    <citation type="journal article" date="2021" name="Nat. Microbiol.">
        <title>Cocultivation of an ultrasmall environmental parasitic bacterium with lytic ability against bacteria associated with wastewater foams.</title>
        <authorList>
            <person name="Batinovic S."/>
            <person name="Rose J.J.A."/>
            <person name="Ratcliffe J."/>
            <person name="Seviour R.J."/>
            <person name="Petrovski S."/>
        </authorList>
    </citation>
    <scope>NUCLEOTIDE SEQUENCE</scope>
    <source>
        <strain evidence="6">CON44</strain>
    </source>
</reference>
<dbReference type="SUPFAM" id="SSF56024">
    <property type="entry name" value="Phospholipase D/nuclease"/>
    <property type="match status" value="1"/>
</dbReference>
<dbReference type="SMART" id="SM00490">
    <property type="entry name" value="HELICc"/>
    <property type="match status" value="1"/>
</dbReference>
<evidence type="ECO:0000256" key="3">
    <source>
        <dbReference type="ARBA" id="ARBA00022806"/>
    </source>
</evidence>
<dbReference type="AlphaFoldDB" id="A0A857KSB5"/>
<dbReference type="PANTHER" id="PTHR47961">
    <property type="entry name" value="DNA POLYMERASE THETA, PUTATIVE (AFU_ORTHOLOGUE AFUA_1G05260)-RELATED"/>
    <property type="match status" value="1"/>
</dbReference>
<dbReference type="RefSeq" id="WP_005192299.1">
    <property type="nucleotide sequence ID" value="NZ_CP045804.1"/>
</dbReference>
<organism evidence="6">
    <name type="scientific">Gordonia amarae</name>
    <dbReference type="NCBI Taxonomy" id="36821"/>
    <lineage>
        <taxon>Bacteria</taxon>
        <taxon>Bacillati</taxon>
        <taxon>Actinomycetota</taxon>
        <taxon>Actinomycetes</taxon>
        <taxon>Mycobacteriales</taxon>
        <taxon>Gordoniaceae</taxon>
        <taxon>Gordonia</taxon>
    </lineage>
</organism>
<keyword evidence="3 6" id="KW-0347">Helicase</keyword>
<dbReference type="Gene3D" id="1.10.3380.30">
    <property type="match status" value="1"/>
</dbReference>
<protein>
    <submittedName>
        <fullName evidence="6">DEAD/DEAH box helicase</fullName>
    </submittedName>
</protein>
<feature type="compositionally biased region" description="Basic residues" evidence="5">
    <location>
        <begin position="1198"/>
        <end position="1207"/>
    </location>
</feature>
<gene>
    <name evidence="6" type="ORF">GII30_00670</name>
</gene>
<evidence type="ECO:0000256" key="2">
    <source>
        <dbReference type="ARBA" id="ARBA00022801"/>
    </source>
</evidence>
<dbReference type="PROSITE" id="PS51194">
    <property type="entry name" value="HELICASE_CTER"/>
    <property type="match status" value="1"/>
</dbReference>
<dbReference type="SUPFAM" id="SSF46785">
    <property type="entry name" value="Winged helix' DNA-binding domain"/>
    <property type="match status" value="1"/>
</dbReference>
<evidence type="ECO:0000256" key="5">
    <source>
        <dbReference type="SAM" id="MobiDB-lite"/>
    </source>
</evidence>
<name>A0A857KSB5_9ACTN</name>
<dbReference type="SMART" id="SM00487">
    <property type="entry name" value="DEXDc"/>
    <property type="match status" value="1"/>
</dbReference>
<accession>A0A857KSB5</accession>
<dbReference type="Gene3D" id="3.40.50.300">
    <property type="entry name" value="P-loop containing nucleotide triphosphate hydrolases"/>
    <property type="match status" value="2"/>
</dbReference>
<dbReference type="SUPFAM" id="SSF52540">
    <property type="entry name" value="P-loop containing nucleoside triphosphate hydrolases"/>
    <property type="match status" value="2"/>
</dbReference>
<dbReference type="GO" id="GO:0004386">
    <property type="term" value="F:helicase activity"/>
    <property type="evidence" value="ECO:0007669"/>
    <property type="project" value="UniProtKB-KW"/>
</dbReference>
<dbReference type="InterPro" id="IPR050474">
    <property type="entry name" value="Hel308_SKI2-like"/>
</dbReference>
<evidence type="ECO:0000256" key="4">
    <source>
        <dbReference type="ARBA" id="ARBA00022840"/>
    </source>
</evidence>
<dbReference type="PROSITE" id="PS51192">
    <property type="entry name" value="HELICASE_ATP_BIND_1"/>
    <property type="match status" value="1"/>
</dbReference>
<evidence type="ECO:0000313" key="6">
    <source>
        <dbReference type="EMBL" id="QHN37889.1"/>
    </source>
</evidence>
<dbReference type="PANTHER" id="PTHR47961:SF6">
    <property type="entry name" value="DNA-DIRECTED DNA POLYMERASE"/>
    <property type="match status" value="1"/>
</dbReference>
<dbReference type="Pfam" id="PF13091">
    <property type="entry name" value="PLDc_2"/>
    <property type="match status" value="1"/>
</dbReference>
<dbReference type="Pfam" id="PF00271">
    <property type="entry name" value="Helicase_C"/>
    <property type="match status" value="1"/>
</dbReference>
<dbReference type="Gene3D" id="3.30.870.10">
    <property type="entry name" value="Endonuclease Chain A"/>
    <property type="match status" value="1"/>
</dbReference>
<dbReference type="GO" id="GO:0005524">
    <property type="term" value="F:ATP binding"/>
    <property type="evidence" value="ECO:0007669"/>
    <property type="project" value="UniProtKB-KW"/>
</dbReference>
<dbReference type="GO" id="GO:0003676">
    <property type="term" value="F:nucleic acid binding"/>
    <property type="evidence" value="ECO:0007669"/>
    <property type="project" value="InterPro"/>
</dbReference>
<dbReference type="Pfam" id="PF00270">
    <property type="entry name" value="DEAD"/>
    <property type="match status" value="1"/>
</dbReference>
<keyword evidence="4" id="KW-0067">ATP-binding</keyword>
<dbReference type="InterPro" id="IPR014001">
    <property type="entry name" value="Helicase_ATP-bd"/>
</dbReference>
<dbReference type="EMBL" id="CP045810">
    <property type="protein sequence ID" value="QHN37889.1"/>
    <property type="molecule type" value="Genomic_DNA"/>
</dbReference>
<dbReference type="InterPro" id="IPR025202">
    <property type="entry name" value="PLD-like_dom"/>
</dbReference>
<feature type="compositionally biased region" description="Polar residues" evidence="5">
    <location>
        <begin position="1181"/>
        <end position="1191"/>
    </location>
</feature>
<dbReference type="GO" id="GO:0016787">
    <property type="term" value="F:hydrolase activity"/>
    <property type="evidence" value="ECO:0007669"/>
    <property type="project" value="UniProtKB-KW"/>
</dbReference>
<dbReference type="CDD" id="cd17921">
    <property type="entry name" value="DEXHc_Ski2"/>
    <property type="match status" value="1"/>
</dbReference>